<dbReference type="Pfam" id="PF14223">
    <property type="entry name" value="Retrotran_gag_2"/>
    <property type="match status" value="1"/>
</dbReference>
<gene>
    <name evidence="2" type="ORF">Tco_0729382</name>
</gene>
<sequence length="465" mass="53409">MATESIVPQLVDKKGGSYAAIAPKLEPGKFNKWKKCAIKLESQWTQDERTVVIQDQRLKSIIVSCLLDDIMDSVIRCETAKDTWNDLVHSFKGPSDTKEKRIIDLKVEYQTFRAKLFECLSQTYTRYKTLLNELASDGVNLSKHEINVRFMNSLPKKWLTFSQGLRNANHTQTLDLADIYGRFVYEDNLIKRRYSDSKKALVTTPSTPISTDFFSNNVVQDFQEHSDDEIDERTSQEYLRDLDIETKYKKLKAKLALLEPTKFTSQNPKTSQSKNKGLVVEIFDWDEEEVSDDEEMTQVKVLMALADVDLIVGKNHAQNSEWIDITIIKVNILLSMDEDADWQNYLKYINVDLKGELLTESSSKKDVNENLFIPASMGYDQEMVPKSKEWFERHNLYSKLPNFNTERILVPKNQAVNECLKPTKASNDTESSKDSESKSLTPLPPLKSLQGASLMLDPKFHTNMN</sequence>
<organism evidence="2 3">
    <name type="scientific">Tanacetum coccineum</name>
    <dbReference type="NCBI Taxonomy" id="301880"/>
    <lineage>
        <taxon>Eukaryota</taxon>
        <taxon>Viridiplantae</taxon>
        <taxon>Streptophyta</taxon>
        <taxon>Embryophyta</taxon>
        <taxon>Tracheophyta</taxon>
        <taxon>Spermatophyta</taxon>
        <taxon>Magnoliopsida</taxon>
        <taxon>eudicotyledons</taxon>
        <taxon>Gunneridae</taxon>
        <taxon>Pentapetalae</taxon>
        <taxon>asterids</taxon>
        <taxon>campanulids</taxon>
        <taxon>Asterales</taxon>
        <taxon>Asteraceae</taxon>
        <taxon>Asteroideae</taxon>
        <taxon>Anthemideae</taxon>
        <taxon>Anthemidinae</taxon>
        <taxon>Tanacetum</taxon>
    </lineage>
</organism>
<dbReference type="EMBL" id="BQNB010010602">
    <property type="protein sequence ID" value="GJS79501.1"/>
    <property type="molecule type" value="Genomic_DNA"/>
</dbReference>
<protein>
    <submittedName>
        <fullName evidence="2">Uncharacterized protein</fullName>
    </submittedName>
</protein>
<reference evidence="2" key="2">
    <citation type="submission" date="2022-01" db="EMBL/GenBank/DDBJ databases">
        <authorList>
            <person name="Yamashiro T."/>
            <person name="Shiraishi A."/>
            <person name="Satake H."/>
            <person name="Nakayama K."/>
        </authorList>
    </citation>
    <scope>NUCLEOTIDE SEQUENCE</scope>
</reference>
<name>A0ABQ4YR38_9ASTR</name>
<keyword evidence="3" id="KW-1185">Reference proteome</keyword>
<evidence type="ECO:0000313" key="3">
    <source>
        <dbReference type="Proteomes" id="UP001151760"/>
    </source>
</evidence>
<dbReference type="Proteomes" id="UP001151760">
    <property type="component" value="Unassembled WGS sequence"/>
</dbReference>
<evidence type="ECO:0000256" key="1">
    <source>
        <dbReference type="SAM" id="MobiDB-lite"/>
    </source>
</evidence>
<accession>A0ABQ4YR38</accession>
<feature type="compositionally biased region" description="Low complexity" evidence="1">
    <location>
        <begin position="438"/>
        <end position="449"/>
    </location>
</feature>
<comment type="caution">
    <text evidence="2">The sequence shown here is derived from an EMBL/GenBank/DDBJ whole genome shotgun (WGS) entry which is preliminary data.</text>
</comment>
<proteinExistence type="predicted"/>
<reference evidence="2" key="1">
    <citation type="journal article" date="2022" name="Int. J. Mol. Sci.">
        <title>Draft Genome of Tanacetum Coccineum: Genomic Comparison of Closely Related Tanacetum-Family Plants.</title>
        <authorList>
            <person name="Yamashiro T."/>
            <person name="Shiraishi A."/>
            <person name="Nakayama K."/>
            <person name="Satake H."/>
        </authorList>
    </citation>
    <scope>NUCLEOTIDE SEQUENCE</scope>
</reference>
<evidence type="ECO:0000313" key="2">
    <source>
        <dbReference type="EMBL" id="GJS79501.1"/>
    </source>
</evidence>
<feature type="region of interest" description="Disordered" evidence="1">
    <location>
        <begin position="421"/>
        <end position="465"/>
    </location>
</feature>